<evidence type="ECO:0000313" key="2">
    <source>
        <dbReference type="EMBL" id="MBB6392130.1"/>
    </source>
</evidence>
<dbReference type="SUPFAM" id="SSF51445">
    <property type="entry name" value="(Trans)glycosidases"/>
    <property type="match status" value="1"/>
</dbReference>
<sequence>MTPASTYRLQIRPGFDLDAAADVAGYLRDLGAGWAYLSPLLASASGSEHGYDVVDTSTVDAARGGPDALSRFAGAARASGLGILVDIVPNHMGVARPRENAWWWDVLERGRASRFAGAFDIDWEYGGGRLRLPVLGAPLDEAVADIGIDAEAGVARYFDLEFPLASGTFDDVPAGGAADRDQVLAVLARQHWQVVYWREAETALNYRRFFTVTGLAGLRVEVPWVFEAAHAEVLRWMRDGLADGLRIDHPDGLADPGRYLETLAAATGGAYVVVEKILEHAATDHPERLPPWWETDGTTGYDAMAEIDRVLVDPAGEGPLAALDERLGSQAAPAWAELIHGTKRTIADTEQHAEVLRLVRCLDVPVPHAQDALAELLACYPVYRSYLPAGVDHLEHAATEATRRRPDLAGTIARLVPLLGDADGELARRFQQTTGPVMAKGVEDTGFYRWTRLGTLTEVGGDPSVFSLSVAGLHRAFERRQSAWPRTLTALTTHDTKRSEDVRARLSVLAELPQQWADSLERLRSVASCGDGRFDALVWQAVIGAWPLTPERLHAYVEKAARESGAHTDWLAPDEAFERRLHGVVDAAFGEARAEVEGFVASIRTHGWSNSLAAKLIQLAGPGVPDVYQGTELWDLSLVDPDNRRPVDFARRRELLARIDGGWIPPVDDTGAAKLLVTSRVLRARRDRPELFERYTPMEVVGAAAGHAVAFDRGGALAVATRLPAGLAARGGWGDTTLLRHSGPTVDAFTGRVFEGSAVAVADVLATYPVALLLPA</sequence>
<dbReference type="GO" id="GO:0030980">
    <property type="term" value="P:alpha-glucan catabolic process"/>
    <property type="evidence" value="ECO:0007669"/>
    <property type="project" value="TreeGrafter"/>
</dbReference>
<dbReference type="SMART" id="SM00642">
    <property type="entry name" value="Aamy"/>
    <property type="match status" value="1"/>
</dbReference>
<dbReference type="InterPro" id="IPR012767">
    <property type="entry name" value="Trehalose_TreY"/>
</dbReference>
<dbReference type="CDD" id="cd11336">
    <property type="entry name" value="AmyAc_MTSase"/>
    <property type="match status" value="1"/>
</dbReference>
<keyword evidence="3" id="KW-1185">Reference proteome</keyword>
<dbReference type="Proteomes" id="UP000537775">
    <property type="component" value="Unassembled WGS sequence"/>
</dbReference>
<proteinExistence type="predicted"/>
<dbReference type="AlphaFoldDB" id="A0A7X0KVD7"/>
<dbReference type="EMBL" id="JACHML010000001">
    <property type="protein sequence ID" value="MBB6392130.1"/>
    <property type="molecule type" value="Genomic_DNA"/>
</dbReference>
<name>A0A7X0KVD7_9MICO</name>
<keyword evidence="2" id="KW-0413">Isomerase</keyword>
<dbReference type="Pfam" id="PF00128">
    <property type="entry name" value="Alpha-amylase"/>
    <property type="match status" value="1"/>
</dbReference>
<protein>
    <submittedName>
        <fullName evidence="2">(1-&gt;4)-alpha-D-glucan 1-alpha-D-glucosylmutase</fullName>
        <ecNumber evidence="2">5.4.99.15</ecNumber>
    </submittedName>
</protein>
<dbReference type="InterPro" id="IPR017853">
    <property type="entry name" value="GH"/>
</dbReference>
<dbReference type="Gene3D" id="3.30.1590.10">
    <property type="entry name" value="Maltooligosyl trehalose synthase, domain 2"/>
    <property type="match status" value="1"/>
</dbReference>
<dbReference type="GO" id="GO:0047470">
    <property type="term" value="F:(1,4)-alpha-D-glucan 1-alpha-D-glucosylmutase activity"/>
    <property type="evidence" value="ECO:0007669"/>
    <property type="project" value="UniProtKB-EC"/>
</dbReference>
<dbReference type="RefSeq" id="WP_184751234.1">
    <property type="nucleotide sequence ID" value="NZ_BAAAJR010000009.1"/>
</dbReference>
<dbReference type="InterPro" id="IPR006047">
    <property type="entry name" value="GH13_cat_dom"/>
</dbReference>
<feature type="domain" description="Glycosyl hydrolase family 13 catalytic" evidence="1">
    <location>
        <begin position="10"/>
        <end position="680"/>
    </location>
</feature>
<dbReference type="PANTHER" id="PTHR10357">
    <property type="entry name" value="ALPHA-AMYLASE FAMILY MEMBER"/>
    <property type="match status" value="1"/>
</dbReference>
<gene>
    <name evidence="2" type="ORF">HD594_002443</name>
</gene>
<dbReference type="EC" id="5.4.99.15" evidence="2"/>
<dbReference type="Gene3D" id="3.20.20.80">
    <property type="entry name" value="Glycosidases"/>
    <property type="match status" value="1"/>
</dbReference>
<dbReference type="InterPro" id="IPR013797">
    <property type="entry name" value="Maltooligo_trehalose_synth_4"/>
</dbReference>
<reference evidence="2 3" key="1">
    <citation type="submission" date="2020-08" db="EMBL/GenBank/DDBJ databases">
        <title>Sequencing the genomes of 1000 actinobacteria strains.</title>
        <authorList>
            <person name="Klenk H.-P."/>
        </authorList>
    </citation>
    <scope>NUCLEOTIDE SEQUENCE [LARGE SCALE GENOMIC DNA]</scope>
    <source>
        <strain evidence="2 3">DSM 12511</strain>
    </source>
</reference>
<accession>A0A7X0KVD7</accession>
<evidence type="ECO:0000313" key="3">
    <source>
        <dbReference type="Proteomes" id="UP000537775"/>
    </source>
</evidence>
<organism evidence="2 3">
    <name type="scientific">Microbacterium thalassium</name>
    <dbReference type="NCBI Taxonomy" id="362649"/>
    <lineage>
        <taxon>Bacteria</taxon>
        <taxon>Bacillati</taxon>
        <taxon>Actinomycetota</taxon>
        <taxon>Actinomycetes</taxon>
        <taxon>Micrococcales</taxon>
        <taxon>Microbacteriaceae</taxon>
        <taxon>Microbacterium</taxon>
    </lineage>
</organism>
<dbReference type="NCBIfam" id="TIGR02401">
    <property type="entry name" value="trehalose_TreY"/>
    <property type="match status" value="1"/>
</dbReference>
<evidence type="ECO:0000259" key="1">
    <source>
        <dbReference type="SMART" id="SM00642"/>
    </source>
</evidence>
<dbReference type="Gene3D" id="1.10.150.200">
    <property type="entry name" value="Maltooligosyl trehalose synthase, domain 3"/>
    <property type="match status" value="1"/>
</dbReference>
<dbReference type="PANTHER" id="PTHR10357:SF216">
    <property type="entry name" value="MALTOOLIGOSYL TREHALOSE SYNTHASE-RELATED"/>
    <property type="match status" value="1"/>
</dbReference>
<dbReference type="Gene3D" id="1.10.10.470">
    <property type="entry name" value="Maltooligosyl trehalose synthase, domain 4"/>
    <property type="match status" value="1"/>
</dbReference>
<comment type="caution">
    <text evidence="2">The sequence shown here is derived from an EMBL/GenBank/DDBJ whole genome shotgun (WGS) entry which is preliminary data.</text>
</comment>
<dbReference type="GO" id="GO:0005992">
    <property type="term" value="P:trehalose biosynthetic process"/>
    <property type="evidence" value="ECO:0007669"/>
    <property type="project" value="TreeGrafter"/>
</dbReference>